<proteinExistence type="predicted"/>
<sequence>MLLVSEILDKFEAAKTREEKIAVLQSNVTDPLLVLLRLNYDHMLKMDLPDGEPPFRKDTDKPIGYSESSLQLELRRFYVWLEPNVNLPKIKKESLFVSLLEGIHWTEAEALCLAKDRKLQTKYKSLKEDIVREAFPRALTPKPVKEKADKKEESAPLE</sequence>
<name>A0A6J7WY58_9CAUD</name>
<dbReference type="InterPro" id="IPR045491">
    <property type="entry name" value="DUF6433"/>
</dbReference>
<protein>
    <submittedName>
        <fullName evidence="1">Uncharacterized protein</fullName>
    </submittedName>
</protein>
<reference evidence="1" key="1">
    <citation type="submission" date="2020-05" db="EMBL/GenBank/DDBJ databases">
        <authorList>
            <person name="Chiriac C."/>
            <person name="Salcher M."/>
            <person name="Ghai R."/>
            <person name="Kavagutti S V."/>
        </authorList>
    </citation>
    <scope>NUCLEOTIDE SEQUENCE</scope>
</reference>
<gene>
    <name evidence="1" type="ORF">UFOVP242_88</name>
</gene>
<dbReference type="EMBL" id="LR798294">
    <property type="protein sequence ID" value="CAB5221815.1"/>
    <property type="molecule type" value="Genomic_DNA"/>
</dbReference>
<evidence type="ECO:0000313" key="1">
    <source>
        <dbReference type="EMBL" id="CAB5221815.1"/>
    </source>
</evidence>
<dbReference type="Pfam" id="PF20025">
    <property type="entry name" value="DUF6433"/>
    <property type="match status" value="1"/>
</dbReference>
<accession>A0A6J7WY58</accession>
<organism evidence="1">
    <name type="scientific">uncultured Caudovirales phage</name>
    <dbReference type="NCBI Taxonomy" id="2100421"/>
    <lineage>
        <taxon>Viruses</taxon>
        <taxon>Duplodnaviria</taxon>
        <taxon>Heunggongvirae</taxon>
        <taxon>Uroviricota</taxon>
        <taxon>Caudoviricetes</taxon>
        <taxon>Peduoviridae</taxon>
        <taxon>Maltschvirus</taxon>
        <taxon>Maltschvirus maltsch</taxon>
    </lineage>
</organism>